<evidence type="ECO:0000313" key="1">
    <source>
        <dbReference type="EMBL" id="ACP21979.1"/>
    </source>
</evidence>
<geneLocation type="plasmid" evidence="2">
    <name>sym pNGR234b</name>
</geneLocation>
<protein>
    <submittedName>
        <fullName evidence="1">Uncharacterized protein</fullName>
    </submittedName>
</protein>
<reference evidence="2" key="1">
    <citation type="journal article" date="2004" name="J. Bacteriol.">
        <title>An evolutionary hot spot: the pNGR234b replicon of Rhizobium sp. strain NGR234.</title>
        <authorList>
            <person name="Streit W.R."/>
            <person name="Schmitz R.A."/>
            <person name="Perret X."/>
            <person name="Staehelin C."/>
            <person name="Deakin W.J."/>
            <person name="Raasch C."/>
            <person name="Liesegang H."/>
            <person name="Broughton W.J."/>
        </authorList>
    </citation>
    <scope>NUCLEOTIDE SEQUENCE [LARGE SCALE GENOMIC DNA]</scope>
    <source>
        <strain evidence="2">NBRC 101917 / NGR234</strain>
    </source>
</reference>
<dbReference type="Proteomes" id="UP000001054">
    <property type="component" value="Plasmid pNGR234b"/>
</dbReference>
<dbReference type="AlphaFoldDB" id="C3KPH1"/>
<dbReference type="EMBL" id="CP000874">
    <property type="protein sequence ID" value="ACP21979.1"/>
    <property type="molecule type" value="Genomic_DNA"/>
</dbReference>
<proteinExistence type="predicted"/>
<gene>
    <name evidence="1" type="ordered locus">NGR_b05200</name>
</gene>
<name>C3KPH1_SINFN</name>
<evidence type="ECO:0000313" key="2">
    <source>
        <dbReference type="Proteomes" id="UP000001054"/>
    </source>
</evidence>
<keyword evidence="1" id="KW-0614">Plasmid</keyword>
<accession>C3KPH1</accession>
<reference evidence="1 2" key="2">
    <citation type="journal article" date="2009" name="Appl. Environ. Microbiol.">
        <title>Rhizobium sp. strain NGR234 possesses a remarkable number of secretion systems.</title>
        <authorList>
            <person name="Schmeisser C."/>
            <person name="Liesegang H."/>
            <person name="Krysciak D."/>
            <person name="Bakkou N."/>
            <person name="Le Quere A."/>
            <person name="Wollherr A."/>
            <person name="Heinemeyer I."/>
            <person name="Morgenstern B."/>
            <person name="Pommerening-Roeser A."/>
            <person name="Flores M."/>
            <person name="Palacios R."/>
            <person name="Brenner S."/>
            <person name="Gottschalk G."/>
            <person name="Schmitz R.A."/>
            <person name="Broughton W.J."/>
            <person name="Perret X."/>
            <person name="Strittmatter A.W."/>
            <person name="Streit W.R."/>
        </authorList>
    </citation>
    <scope>NUCLEOTIDE SEQUENCE [LARGE SCALE GENOMIC DNA]</scope>
    <source>
        <strain evidence="2">NBRC 101917 / NGR234</strain>
    </source>
</reference>
<sequence>MIGTDQRRREHLRLFAVARQCPCLQLAFEDLVDEFQFVGPDRFKSEIQSASHDFSFMRPTCRALRQVDSTLVKANNESIERRDAQGLIPYGRGLLRRQPAPIL</sequence>
<dbReference type="KEGG" id="rhi:NGR_b05200"/>
<keyword evidence="2" id="KW-1185">Reference proteome</keyword>
<dbReference type="HOGENOM" id="CLU_2261563_0_0_5"/>
<organism evidence="1 2">
    <name type="scientific">Sinorhizobium fredii (strain NBRC 101917 / NGR234)</name>
    <dbReference type="NCBI Taxonomy" id="394"/>
    <lineage>
        <taxon>Bacteria</taxon>
        <taxon>Pseudomonadati</taxon>
        <taxon>Pseudomonadota</taxon>
        <taxon>Alphaproteobacteria</taxon>
        <taxon>Hyphomicrobiales</taxon>
        <taxon>Rhizobiaceae</taxon>
        <taxon>Sinorhizobium/Ensifer group</taxon>
        <taxon>Sinorhizobium</taxon>
    </lineage>
</organism>